<dbReference type="KEGG" id="iis:EYM_06135"/>
<dbReference type="Gene3D" id="3.40.50.720">
    <property type="entry name" value="NAD(P)-binding Rossmann-like Domain"/>
    <property type="match status" value="1"/>
</dbReference>
<dbReference type="OrthoDB" id="213145at2157"/>
<dbReference type="Pfam" id="PF01370">
    <property type="entry name" value="Epimerase"/>
    <property type="match status" value="1"/>
</dbReference>
<gene>
    <name evidence="2" type="ORF">EYM_06135</name>
</gene>
<name>A0A0U2WNX2_9CREN</name>
<dbReference type="AlphaFoldDB" id="A0A0U2WNX2"/>
<dbReference type="RefSeq" id="WP_075050120.1">
    <property type="nucleotide sequence ID" value="NZ_CP006867.1"/>
</dbReference>
<reference evidence="2 3" key="1">
    <citation type="submission" date="2013-11" db="EMBL/GenBank/DDBJ databases">
        <title>Comparative genomics of Ignicoccus.</title>
        <authorList>
            <person name="Podar M."/>
        </authorList>
    </citation>
    <scope>NUCLEOTIDE SEQUENCE [LARGE SCALE GENOMIC DNA]</scope>
    <source>
        <strain evidence="2 3">DSM 13165</strain>
    </source>
</reference>
<evidence type="ECO:0000313" key="2">
    <source>
        <dbReference type="EMBL" id="ALU12657.1"/>
    </source>
</evidence>
<sequence length="269" mass="29340">MKYAVIGAWGYLGANLLNELPSCGIARKSSAERRPFLKEAFNGKEMYLLNEIAEEELKDALERCGADSVIYAIGKLRGNYDQMKEAHVDKALLSLRVAKELGLKSFVYVSSVLAMGIAEKCKDLNGVVTEEESHLEGCEPIGNFSITKAMGEAEIVRNSEGITVGIIRPALIVGKWAYHPEWKYLNLAKSLGLPTPNLSASTINCIVQGIEVASTSGGWYLTVDGSLKELGFRAFDVKVPLGLIKAAPDSLKPLLLALRYKYASRLLPC</sequence>
<evidence type="ECO:0000259" key="1">
    <source>
        <dbReference type="Pfam" id="PF01370"/>
    </source>
</evidence>
<dbReference type="SUPFAM" id="SSF51735">
    <property type="entry name" value="NAD(P)-binding Rossmann-fold domains"/>
    <property type="match status" value="1"/>
</dbReference>
<organism evidence="2 3">
    <name type="scientific">Ignicoccus islandicus DSM 13165</name>
    <dbReference type="NCBI Taxonomy" id="940295"/>
    <lineage>
        <taxon>Archaea</taxon>
        <taxon>Thermoproteota</taxon>
        <taxon>Thermoprotei</taxon>
        <taxon>Desulfurococcales</taxon>
        <taxon>Desulfurococcaceae</taxon>
        <taxon>Ignicoccus</taxon>
    </lineage>
</organism>
<proteinExistence type="predicted"/>
<keyword evidence="3" id="KW-1185">Reference proteome</keyword>
<dbReference type="Proteomes" id="UP000060778">
    <property type="component" value="Chromosome"/>
</dbReference>
<dbReference type="STRING" id="940295.EYM_06135"/>
<accession>A0A0U2WNX2</accession>
<dbReference type="EMBL" id="CP006867">
    <property type="protein sequence ID" value="ALU12657.1"/>
    <property type="molecule type" value="Genomic_DNA"/>
</dbReference>
<feature type="domain" description="NAD-dependent epimerase/dehydratase" evidence="1">
    <location>
        <begin position="5"/>
        <end position="180"/>
    </location>
</feature>
<evidence type="ECO:0000313" key="3">
    <source>
        <dbReference type="Proteomes" id="UP000060778"/>
    </source>
</evidence>
<dbReference type="InterPro" id="IPR001509">
    <property type="entry name" value="Epimerase_deHydtase"/>
</dbReference>
<dbReference type="GeneID" id="30680603"/>
<dbReference type="InterPro" id="IPR036291">
    <property type="entry name" value="NAD(P)-bd_dom_sf"/>
</dbReference>
<protein>
    <recommendedName>
        <fullName evidence="1">NAD-dependent epimerase/dehydratase domain-containing protein</fullName>
    </recommendedName>
</protein>